<protein>
    <recommendedName>
        <fullName evidence="2">DUF374 domain-containing protein</fullName>
    </recommendedName>
</protein>
<dbReference type="EMBL" id="LLWF02000075">
    <property type="protein sequence ID" value="ONH82047.1"/>
    <property type="molecule type" value="Genomic_DNA"/>
</dbReference>
<organism evidence="3 4">
    <name type="scientific">Roseomonas mucosa</name>
    <dbReference type="NCBI Taxonomy" id="207340"/>
    <lineage>
        <taxon>Bacteria</taxon>
        <taxon>Pseudomonadati</taxon>
        <taxon>Pseudomonadota</taxon>
        <taxon>Alphaproteobacteria</taxon>
        <taxon>Acetobacterales</taxon>
        <taxon>Roseomonadaceae</taxon>
        <taxon>Roseomonas</taxon>
    </lineage>
</organism>
<dbReference type="RefSeq" id="WP_058390215.1">
    <property type="nucleotide sequence ID" value="NZ_CP025189.1"/>
</dbReference>
<feature type="domain" description="DUF374" evidence="2">
    <location>
        <begin position="77"/>
        <end position="142"/>
    </location>
</feature>
<dbReference type="InterPro" id="IPR007172">
    <property type="entry name" value="DUF374"/>
</dbReference>
<feature type="compositionally biased region" description="Basic and acidic residues" evidence="1">
    <location>
        <begin position="254"/>
        <end position="263"/>
    </location>
</feature>
<sequence length="263" mass="28580">MFKRLLRHPATLTAAARLIGLYLAFVYATTRWTFLGRDDMTEAVATGRPLMVSFWHERLPMMPMLWRLAREHFPVLRPRRTHVLVSRHRDGRFIGDIIARFQLDTVHGSTSRGGASGMMSILRLLARGDLAAITPDGPRGPRREAAPGVAQLGATARAAVIPCAAATTRRHMLRSWDRMMLPLPFGRGVVVVLPAVLVSRDDIEGGRQAIAAGMNEACAIADAWVAGHPLPPAGRHGEAQPDGPVDRQAGGRADAPHDGLRPG</sequence>
<keyword evidence="4" id="KW-1185">Reference proteome</keyword>
<evidence type="ECO:0000313" key="4">
    <source>
        <dbReference type="Proteomes" id="UP000054844"/>
    </source>
</evidence>
<proteinExistence type="predicted"/>
<feature type="region of interest" description="Disordered" evidence="1">
    <location>
        <begin position="229"/>
        <end position="263"/>
    </location>
</feature>
<name>A0A1S8D2I9_9PROT</name>
<evidence type="ECO:0000259" key="2">
    <source>
        <dbReference type="Pfam" id="PF04028"/>
    </source>
</evidence>
<dbReference type="CDD" id="cd07983">
    <property type="entry name" value="LPLAT_DUF374-like"/>
    <property type="match status" value="1"/>
</dbReference>
<dbReference type="STRING" id="207340.APZ41_016660"/>
<dbReference type="Pfam" id="PF04028">
    <property type="entry name" value="DUF374"/>
    <property type="match status" value="1"/>
</dbReference>
<evidence type="ECO:0000313" key="3">
    <source>
        <dbReference type="EMBL" id="ONH82047.1"/>
    </source>
</evidence>
<reference evidence="3" key="1">
    <citation type="submission" date="2016-12" db="EMBL/GenBank/DDBJ databases">
        <title>Draft genome sequence of Roseomonas mucosa strain AU37, isolated from a peripheral intravenous catheter.</title>
        <authorList>
            <person name="Choudhury M.A."/>
            <person name="Sidjabat H.E."/>
            <person name="Wailan A.M."/>
            <person name="Zhang L."/>
            <person name="Marsh N.M."/>
            <person name="Rickard C.M."/>
            <person name="Davies M."/>
            <person name="Mcmillan D.J."/>
        </authorList>
    </citation>
    <scope>NUCLEOTIDE SEQUENCE [LARGE SCALE GENOMIC DNA]</scope>
    <source>
        <strain evidence="3">AU37</strain>
    </source>
</reference>
<gene>
    <name evidence="3" type="ORF">APZ41_016660</name>
</gene>
<comment type="caution">
    <text evidence="3">The sequence shown here is derived from an EMBL/GenBank/DDBJ whole genome shotgun (WGS) entry which is preliminary data.</text>
</comment>
<dbReference type="OrthoDB" id="9810508at2"/>
<accession>A0A1S8D2I9</accession>
<dbReference type="Proteomes" id="UP000054844">
    <property type="component" value="Unassembled WGS sequence"/>
</dbReference>
<evidence type="ECO:0000256" key="1">
    <source>
        <dbReference type="SAM" id="MobiDB-lite"/>
    </source>
</evidence>
<dbReference type="AlphaFoldDB" id="A0A1S8D2I9"/>